<name>A0A4P9W7Q4_9FUNG</name>
<proteinExistence type="predicted"/>
<keyword evidence="1" id="KW-0175">Coiled coil</keyword>
<organism evidence="3 4">
    <name type="scientific">Blyttiomyces helicus</name>
    <dbReference type="NCBI Taxonomy" id="388810"/>
    <lineage>
        <taxon>Eukaryota</taxon>
        <taxon>Fungi</taxon>
        <taxon>Fungi incertae sedis</taxon>
        <taxon>Chytridiomycota</taxon>
        <taxon>Chytridiomycota incertae sedis</taxon>
        <taxon>Chytridiomycetes</taxon>
        <taxon>Chytridiomycetes incertae sedis</taxon>
        <taxon>Blyttiomyces</taxon>
    </lineage>
</organism>
<feature type="compositionally biased region" description="Polar residues" evidence="2">
    <location>
        <begin position="430"/>
        <end position="441"/>
    </location>
</feature>
<feature type="region of interest" description="Disordered" evidence="2">
    <location>
        <begin position="420"/>
        <end position="442"/>
    </location>
</feature>
<gene>
    <name evidence="3" type="ORF">BDK51DRAFT_46351</name>
</gene>
<feature type="region of interest" description="Disordered" evidence="2">
    <location>
        <begin position="386"/>
        <end position="407"/>
    </location>
</feature>
<dbReference type="AlphaFoldDB" id="A0A4P9W7Q4"/>
<reference evidence="4" key="1">
    <citation type="journal article" date="2018" name="Nat. Microbiol.">
        <title>Leveraging single-cell genomics to expand the fungal tree of life.</title>
        <authorList>
            <person name="Ahrendt S.R."/>
            <person name="Quandt C.A."/>
            <person name="Ciobanu D."/>
            <person name="Clum A."/>
            <person name="Salamov A."/>
            <person name="Andreopoulos B."/>
            <person name="Cheng J.F."/>
            <person name="Woyke T."/>
            <person name="Pelin A."/>
            <person name="Henrissat B."/>
            <person name="Reynolds N.K."/>
            <person name="Benny G.L."/>
            <person name="Smith M.E."/>
            <person name="James T.Y."/>
            <person name="Grigoriev I.V."/>
        </authorList>
    </citation>
    <scope>NUCLEOTIDE SEQUENCE [LARGE SCALE GENOMIC DNA]</scope>
</reference>
<dbReference type="EMBL" id="KZ997903">
    <property type="protein sequence ID" value="RKO86800.1"/>
    <property type="molecule type" value="Genomic_DNA"/>
</dbReference>
<evidence type="ECO:0000256" key="1">
    <source>
        <dbReference type="SAM" id="Coils"/>
    </source>
</evidence>
<keyword evidence="4" id="KW-1185">Reference proteome</keyword>
<evidence type="ECO:0000313" key="3">
    <source>
        <dbReference type="EMBL" id="RKO86800.1"/>
    </source>
</evidence>
<feature type="coiled-coil region" evidence="1">
    <location>
        <begin position="209"/>
        <end position="291"/>
    </location>
</feature>
<evidence type="ECO:0000313" key="4">
    <source>
        <dbReference type="Proteomes" id="UP000269721"/>
    </source>
</evidence>
<dbReference type="OrthoDB" id="2273864at2759"/>
<evidence type="ECO:0000256" key="2">
    <source>
        <dbReference type="SAM" id="MobiDB-lite"/>
    </source>
</evidence>
<protein>
    <submittedName>
        <fullName evidence="3">Uncharacterized protein</fullName>
    </submittedName>
</protein>
<feature type="region of interest" description="Disordered" evidence="2">
    <location>
        <begin position="47"/>
        <end position="68"/>
    </location>
</feature>
<accession>A0A4P9W7Q4</accession>
<sequence>MPSIQITNYSGKPSVSPTVLPNLSAKLRAPPATQNASVKLLAFDLPAAPDRVPDPPSTPTIQSPTGRNAAANLQRVCEHLRGRLRAVKDESARREAVWRAWEAQVKVDECVKLRVAADVATREVESVRRREEALHKEVEIVWASQGKVKAPIKSLVAQREEAVVKFETERPTFAQSLTQTDEAQRKAAQRMENLTATVVKTRFEYLSRLAAKDSQLKAASEQLRAATEEKQKLEQKLTQISSSSSETSQNRIFQTEYLYRSHQHRNFRSRVAELEQETASLRAALASQQLLVHDGGLRSLIGSEGFLAEEKANLRALYSGERGCCGREPHCRASKPASGHHGKFATARAEAASLRVEMKKIQKNHELEVAAADLEQLRGELDALQPRGKSKSHDEQPAAMQASVTETSKKLSEAIRLQASRGDRHVAGEQTASGSELQQLSSRERQYWESEEKWKSREKDLLERIYRGQAALAERENALQRSLEILSDQRHRCMSVKFELGRWTGRVLVDAGVGVSERVEASTIAESSQTDLMEQMDVETISDAIDRTNAATMSDNIDQVYAATMSDAIDQVNAATISDAIDHVNAATVSDETNMANAETMSKSMSDAIDRANAATMSDNIDQVNAATMSDAIDQVNAATMSDAIDQVNSATMSNAIDHVNEETISDAINRVNAATMSDESNMANTETMSESIDRVDVSDLIEQPRVLPSIETQTEGGFFERIGNSDKQDAVLQFNHAESSRHSHLPTLVITEATLSHIAPETPNVDSAQDNWTDFLLIAEFAYNNAQHASTFQTPFWTNYSFHPRFNISLLTTRKNPAAKESLPNLVSICKELATHLKAAKESYKKHSDTHRKQTPDLEVGNKVWLLCHNVQPQDPWTS</sequence>
<dbReference type="Proteomes" id="UP000269721">
    <property type="component" value="Unassembled WGS sequence"/>
</dbReference>